<name>A0ACC2IRF8_9PLEO</name>
<sequence length="118" mass="12643">MNYAPMSDPEDYGMAQSQEMGDMAASLGAGLASSRVSMDAVNAAAAVVTVVEIAVESVAQACATAATERLYLEEEHLDLDMQLPGFDAPSPLLHKRTNPWMRSTQRLRGARDSVAQDN</sequence>
<keyword evidence="2" id="KW-1185">Reference proteome</keyword>
<dbReference type="EMBL" id="JAPHNI010000041">
    <property type="protein sequence ID" value="KAJ8117781.1"/>
    <property type="molecule type" value="Genomic_DNA"/>
</dbReference>
<reference evidence="1" key="1">
    <citation type="submission" date="2022-11" db="EMBL/GenBank/DDBJ databases">
        <title>Genome Sequence of Boeremia exigua.</title>
        <authorList>
            <person name="Buettner E."/>
        </authorList>
    </citation>
    <scope>NUCLEOTIDE SEQUENCE</scope>
    <source>
        <strain evidence="1">CU02</strain>
    </source>
</reference>
<proteinExistence type="predicted"/>
<evidence type="ECO:0000313" key="2">
    <source>
        <dbReference type="Proteomes" id="UP001153331"/>
    </source>
</evidence>
<accession>A0ACC2IRF8</accession>
<organism evidence="1 2">
    <name type="scientific">Boeremia exigua</name>
    <dbReference type="NCBI Taxonomy" id="749465"/>
    <lineage>
        <taxon>Eukaryota</taxon>
        <taxon>Fungi</taxon>
        <taxon>Dikarya</taxon>
        <taxon>Ascomycota</taxon>
        <taxon>Pezizomycotina</taxon>
        <taxon>Dothideomycetes</taxon>
        <taxon>Pleosporomycetidae</taxon>
        <taxon>Pleosporales</taxon>
        <taxon>Pleosporineae</taxon>
        <taxon>Didymellaceae</taxon>
        <taxon>Boeremia</taxon>
    </lineage>
</organism>
<dbReference type="Proteomes" id="UP001153331">
    <property type="component" value="Unassembled WGS sequence"/>
</dbReference>
<protein>
    <submittedName>
        <fullName evidence="1">Uncharacterized protein</fullName>
    </submittedName>
</protein>
<evidence type="ECO:0000313" key="1">
    <source>
        <dbReference type="EMBL" id="KAJ8117781.1"/>
    </source>
</evidence>
<comment type="caution">
    <text evidence="1">The sequence shown here is derived from an EMBL/GenBank/DDBJ whole genome shotgun (WGS) entry which is preliminary data.</text>
</comment>
<gene>
    <name evidence="1" type="ORF">OPT61_g1109</name>
</gene>